<dbReference type="Pfam" id="PF24595">
    <property type="entry name" value="DUF7619"/>
    <property type="match status" value="1"/>
</dbReference>
<dbReference type="InterPro" id="IPR005046">
    <property type="entry name" value="DUF285"/>
</dbReference>
<comment type="caution">
    <text evidence="4">The sequence shown here is derived from an EMBL/GenBank/DDBJ whole genome shotgun (WGS) entry which is preliminary data.</text>
</comment>
<dbReference type="InterPro" id="IPR026444">
    <property type="entry name" value="Secre_tail"/>
</dbReference>
<dbReference type="RefSeq" id="WP_341695373.1">
    <property type="nucleotide sequence ID" value="NZ_JBBYHR010000001.1"/>
</dbReference>
<dbReference type="Proteomes" id="UP001464555">
    <property type="component" value="Unassembled WGS sequence"/>
</dbReference>
<proteinExistence type="predicted"/>
<dbReference type="EMBL" id="JBBYHR010000001">
    <property type="protein sequence ID" value="MEL1243055.1"/>
    <property type="molecule type" value="Genomic_DNA"/>
</dbReference>
<dbReference type="Pfam" id="PF18962">
    <property type="entry name" value="Por_Secre_tail"/>
    <property type="match status" value="1"/>
</dbReference>
<keyword evidence="1 2" id="KW-0732">Signal</keyword>
<evidence type="ECO:0000256" key="1">
    <source>
        <dbReference type="ARBA" id="ARBA00022729"/>
    </source>
</evidence>
<evidence type="ECO:0000313" key="4">
    <source>
        <dbReference type="EMBL" id="MEL1243055.1"/>
    </source>
</evidence>
<evidence type="ECO:0000259" key="3">
    <source>
        <dbReference type="PROSITE" id="PS50093"/>
    </source>
</evidence>
<organism evidence="4 5">
    <name type="scientific">Flavobacterium arundinis</name>
    <dbReference type="NCBI Taxonomy" id="3139143"/>
    <lineage>
        <taxon>Bacteria</taxon>
        <taxon>Pseudomonadati</taxon>
        <taxon>Bacteroidota</taxon>
        <taxon>Flavobacteriia</taxon>
        <taxon>Flavobacteriales</taxon>
        <taxon>Flavobacteriaceae</taxon>
        <taxon>Flavobacterium</taxon>
    </lineage>
</organism>
<gene>
    <name evidence="4" type="ORF">AAEO56_02180</name>
</gene>
<name>A0ABU9HT25_9FLAO</name>
<dbReference type="InterPro" id="IPR011889">
    <property type="entry name" value="Liste_lipo_26"/>
</dbReference>
<evidence type="ECO:0000256" key="2">
    <source>
        <dbReference type="SAM" id="SignalP"/>
    </source>
</evidence>
<dbReference type="Gene3D" id="2.60.40.10">
    <property type="entry name" value="Immunoglobulins"/>
    <property type="match status" value="1"/>
</dbReference>
<dbReference type="PROSITE" id="PS50093">
    <property type="entry name" value="PKD"/>
    <property type="match status" value="1"/>
</dbReference>
<dbReference type="InterPro" id="IPR000601">
    <property type="entry name" value="PKD_dom"/>
</dbReference>
<dbReference type="InterPro" id="IPR055353">
    <property type="entry name" value="DUF7619"/>
</dbReference>
<protein>
    <submittedName>
        <fullName evidence="4">BspA family leucine-rich repeat surface protein</fullName>
    </submittedName>
</protein>
<dbReference type="InterPro" id="IPR035986">
    <property type="entry name" value="PKD_dom_sf"/>
</dbReference>
<feature type="chain" id="PRO_5046827868" evidence="2">
    <location>
        <begin position="19"/>
        <end position="920"/>
    </location>
</feature>
<feature type="domain" description="PKD" evidence="3">
    <location>
        <begin position="40"/>
        <end position="79"/>
    </location>
</feature>
<keyword evidence="5" id="KW-1185">Reference proteome</keyword>
<evidence type="ECO:0000313" key="5">
    <source>
        <dbReference type="Proteomes" id="UP001464555"/>
    </source>
</evidence>
<reference evidence="4 5" key="1">
    <citation type="submission" date="2024-04" db="EMBL/GenBank/DDBJ databases">
        <title>Flavobacterium sp. DGU11 16S ribosomal RNA gene Genome sequencing and assembly.</title>
        <authorList>
            <person name="Park S."/>
        </authorList>
    </citation>
    <scope>NUCLEOTIDE SEQUENCE [LARGE SCALE GENOMIC DNA]</scope>
    <source>
        <strain evidence="4 5">DGU11</strain>
    </source>
</reference>
<dbReference type="NCBIfam" id="TIGR04183">
    <property type="entry name" value="Por_Secre_tail"/>
    <property type="match status" value="1"/>
</dbReference>
<sequence>MRKLYLLFAFVFFSAAYGQEPFITTWEVPDNNSGISVPIQAGTGVNYTVNFGDGTILHNITGPIYHTYTISGTYTVTISGNYYQFKSESDSYSFRLKTIEQWGDAQWTSMEQAFKNCANMVINAADSPDLSHVTSMKEMFSFTNFNQSINNWDVSNVTDMRDMFSNAFNFNQPLDNWDVSNVTNMSGMFSHAYRFNQPLNTWNVSNVTNTSGMFNYAYDFNQPLDNWDVSNITNMSNMFGEAHDFNQPLNNWDVSNVTNMRSVLGGTSFNQPLDNWDVSNVNDMSGMLGGSPFNQPLNGWDVSNVTTMSHMFANGEFNQPLNNWDVSNVTSMYSMFYGADSFNQPLNNWDVSNVTDMESMFGSATAFNQPLNNWDVSNVIYMNSMFFYALIFNQNISDWSFNSDVYLPGFLAQSGIDINNYDAVLLKFAQLEIENDTFFDATGLHYCNVGVRDYLINTLNWNIVGDSLGAECQGNTISGTVHFDQNNNGCEATDIPVRNFLIKANDGTFDYASSTNATGAYNVRVMENTYTTTLINVPNYYTVTPQQQTVAFTGFGGEQEVNFCLTANQSVQDLNITLLPITGTPRPGFTSHYQLIAQNIGTQTVANASVSLAYDNAIQSFASAIPAATSATAGQLTFDLTNLQPFESRVIAITMQTLAPPTVNGGEVINFTASVTPNTGDFTAADNTFALAQTVVNSFDPNDKQVLQGDEISLEQAEGYLDYLIRFQNTGSASAITVRIEDNLPENVDWTTLRPVSSSHPYTLKLKDDNTVEFIFDNINLPHEAADEPGSHGFIAYKIKPLETIAFGDIITGNAEIYFDYNLPIVTNFATTEVMDAAGINDNIANRVTIYPNPVSDVLYLHASNGITIEEVEVINLQGRELMSFTNSTEGINVENLSSGVYILVIKTDAEIVKHKLVRK</sequence>
<dbReference type="SUPFAM" id="SSF49299">
    <property type="entry name" value="PKD domain"/>
    <property type="match status" value="1"/>
</dbReference>
<dbReference type="Pfam" id="PF03382">
    <property type="entry name" value="DUF285"/>
    <property type="match status" value="2"/>
</dbReference>
<dbReference type="InterPro" id="IPR013783">
    <property type="entry name" value="Ig-like_fold"/>
</dbReference>
<dbReference type="NCBIfam" id="TIGR02167">
    <property type="entry name" value="Liste_lipo_26"/>
    <property type="match status" value="5"/>
</dbReference>
<accession>A0ABU9HT25</accession>
<dbReference type="Pfam" id="PF00801">
    <property type="entry name" value="PKD"/>
    <property type="match status" value="1"/>
</dbReference>
<feature type="signal peptide" evidence="2">
    <location>
        <begin position="1"/>
        <end position="18"/>
    </location>
</feature>